<dbReference type="PANTHER" id="PTHR43090">
    <property type="entry name" value="1-(5-PHOSPHORIBOSYL)-5-[(5-PHOSPHORIBOSYLAMINO)METHYLIDENEAMINO] IMIDAZOLE-4-CARBOXAMIDE ISOMERASE"/>
    <property type="match status" value="1"/>
</dbReference>
<dbReference type="EMBL" id="QGNW01001257">
    <property type="protein sequence ID" value="RVW48081.1"/>
    <property type="molecule type" value="Genomic_DNA"/>
</dbReference>
<dbReference type="InterPro" id="IPR011858">
    <property type="entry name" value="His6/HISN3"/>
</dbReference>
<evidence type="ECO:0000256" key="2">
    <source>
        <dbReference type="ARBA" id="ARBA00009667"/>
    </source>
</evidence>
<comment type="catalytic activity">
    <reaction evidence="7">
        <text>1-(5-phospho-beta-D-ribosyl)-5-[(5-phospho-beta-D-ribosylamino)methylideneamino]imidazole-4-carboxamide = 5-[(5-phospho-1-deoxy-D-ribulos-1-ylimino)methylamino]-1-(5-phospho-beta-D-ribosyl)imidazole-4-carboxamide</text>
        <dbReference type="Rhea" id="RHEA:15469"/>
        <dbReference type="ChEBI" id="CHEBI:58435"/>
        <dbReference type="ChEBI" id="CHEBI:58525"/>
        <dbReference type="EC" id="5.3.1.16"/>
    </reaction>
</comment>
<evidence type="ECO:0000256" key="1">
    <source>
        <dbReference type="ARBA" id="ARBA00005133"/>
    </source>
</evidence>
<dbReference type="GO" id="GO:0000105">
    <property type="term" value="P:L-histidine biosynthetic process"/>
    <property type="evidence" value="ECO:0007669"/>
    <property type="project" value="UniProtKB-UniPathway"/>
</dbReference>
<proteinExistence type="inferred from homology"/>
<evidence type="ECO:0000256" key="7">
    <source>
        <dbReference type="RuleBase" id="RU364022"/>
    </source>
</evidence>
<dbReference type="Proteomes" id="UP000288805">
    <property type="component" value="Unassembled WGS sequence"/>
</dbReference>
<sequence length="355" mass="38653">MMRARSPHATSSCNLGWLSGRPSSTFHGVNLNASRLNTAMPSPISKPLRLSVRCAVRFRPCIDIHKGKVKQIVGSTLRDTKEGGSTLVTNFESDKSAAEFAKLYKEDGLTGGHVIMLGADPLSTSAATEALHAYPGGLQVGGGINSENALRYIEEGASHVIVTSYVFNNGQMDLERLKDLVHLVGKQRLVLDLSCRKKPGAAARSPSASQELEFEEGKYAIVTDRWQKFSDVCLDQEILDFLASYSDEFLVHGVDVEGKKFLATLTDKVKNLRNQWDETKWLGIDEELVALLGKYSPIPVTYAGGVTVMADLERIKVAGSGRVDVTVGSALDIFGGNLAYRDVVNWHAQQEALTV</sequence>
<dbReference type="InterPro" id="IPR013785">
    <property type="entry name" value="Aldolase_TIM"/>
</dbReference>
<evidence type="ECO:0000256" key="5">
    <source>
        <dbReference type="ARBA" id="ARBA00023235"/>
    </source>
</evidence>
<dbReference type="InterPro" id="IPR011060">
    <property type="entry name" value="RibuloseP-bd_barrel"/>
</dbReference>
<comment type="similarity">
    <text evidence="2 6">Belongs to the HisA/HisF family.</text>
</comment>
<dbReference type="PANTHER" id="PTHR43090:SF2">
    <property type="entry name" value="1-(5-PHOSPHORIBOSYL)-5-[(5-PHOSPHORIBOSYLAMINO)METHYLIDENEAMINO] IMIDAZOLE-4-CARBOXAMIDE ISOMERASE"/>
    <property type="match status" value="1"/>
</dbReference>
<gene>
    <name evidence="8" type="primary">HISN3_1</name>
    <name evidence="8" type="ORF">CK203_073465</name>
</gene>
<evidence type="ECO:0000256" key="6">
    <source>
        <dbReference type="RuleBase" id="RU003657"/>
    </source>
</evidence>
<name>A0A438EK25_VITVI</name>
<dbReference type="InterPro" id="IPR006062">
    <property type="entry name" value="His_biosynth"/>
</dbReference>
<dbReference type="Pfam" id="PF00977">
    <property type="entry name" value="His_biosynth"/>
    <property type="match status" value="1"/>
</dbReference>
<dbReference type="SUPFAM" id="SSF51366">
    <property type="entry name" value="Ribulose-phoshate binding barrel"/>
    <property type="match status" value="1"/>
</dbReference>
<dbReference type="AlphaFoldDB" id="A0A438EK25"/>
<reference evidence="8 9" key="1">
    <citation type="journal article" date="2018" name="PLoS Genet.">
        <title>Population sequencing reveals clonal diversity and ancestral inbreeding in the grapevine cultivar Chardonnay.</title>
        <authorList>
            <person name="Roach M.J."/>
            <person name="Johnson D.L."/>
            <person name="Bohlmann J."/>
            <person name="van Vuuren H.J."/>
            <person name="Jones S.J."/>
            <person name="Pretorius I.S."/>
            <person name="Schmidt S.A."/>
            <person name="Borneman A.R."/>
        </authorList>
    </citation>
    <scope>NUCLEOTIDE SEQUENCE [LARGE SCALE GENOMIC DNA]</scope>
    <source>
        <strain evidence="9">cv. Chardonnay</strain>
        <tissue evidence="8">Leaf</tissue>
    </source>
</reference>
<evidence type="ECO:0000313" key="9">
    <source>
        <dbReference type="Proteomes" id="UP000288805"/>
    </source>
</evidence>
<dbReference type="InterPro" id="IPR044524">
    <property type="entry name" value="Isoase_HisA-like"/>
</dbReference>
<keyword evidence="7" id="KW-0150">Chloroplast</keyword>
<evidence type="ECO:0000313" key="8">
    <source>
        <dbReference type="EMBL" id="RVW48081.1"/>
    </source>
</evidence>
<dbReference type="GO" id="GO:0009507">
    <property type="term" value="C:chloroplast"/>
    <property type="evidence" value="ECO:0007669"/>
    <property type="project" value="UniProtKB-SubCell"/>
</dbReference>
<dbReference type="EC" id="5.3.1.16" evidence="7"/>
<comment type="subcellular location">
    <subcellularLocation>
        <location evidence="7">Plastid</location>
        <location evidence="7">Chloroplast</location>
    </subcellularLocation>
</comment>
<keyword evidence="7" id="KW-0934">Plastid</keyword>
<dbReference type="UniPathway" id="UPA00031">
    <property type="reaction ID" value="UER00009"/>
</dbReference>
<organism evidence="8 9">
    <name type="scientific">Vitis vinifera</name>
    <name type="common">Grape</name>
    <dbReference type="NCBI Taxonomy" id="29760"/>
    <lineage>
        <taxon>Eukaryota</taxon>
        <taxon>Viridiplantae</taxon>
        <taxon>Streptophyta</taxon>
        <taxon>Embryophyta</taxon>
        <taxon>Tracheophyta</taxon>
        <taxon>Spermatophyta</taxon>
        <taxon>Magnoliopsida</taxon>
        <taxon>eudicotyledons</taxon>
        <taxon>Gunneridae</taxon>
        <taxon>Pentapetalae</taxon>
        <taxon>rosids</taxon>
        <taxon>Vitales</taxon>
        <taxon>Vitaceae</taxon>
        <taxon>Viteae</taxon>
        <taxon>Vitis</taxon>
    </lineage>
</organism>
<dbReference type="NCBIfam" id="TIGR02129">
    <property type="entry name" value="hisA_euk"/>
    <property type="match status" value="1"/>
</dbReference>
<evidence type="ECO:0000256" key="3">
    <source>
        <dbReference type="ARBA" id="ARBA00022605"/>
    </source>
</evidence>
<evidence type="ECO:0000256" key="4">
    <source>
        <dbReference type="ARBA" id="ARBA00023102"/>
    </source>
</evidence>
<keyword evidence="4 6" id="KW-0368">Histidine biosynthesis</keyword>
<comment type="pathway">
    <text evidence="1 7">Amino-acid biosynthesis; L-histidine biosynthesis; L-histidine from 5-phospho-alpha-D-ribose 1-diphosphate: step 4/9.</text>
</comment>
<accession>A0A438EK25</accession>
<keyword evidence="3 6" id="KW-0028">Amino-acid biosynthesis</keyword>
<comment type="caution">
    <text evidence="8">The sequence shown here is derived from an EMBL/GenBank/DDBJ whole genome shotgun (WGS) entry which is preliminary data.</text>
</comment>
<dbReference type="CDD" id="cd04723">
    <property type="entry name" value="HisA_HisF"/>
    <property type="match status" value="1"/>
</dbReference>
<protein>
    <recommendedName>
        <fullName evidence="7">1-(5-phosphoribosyl)-5-[(5-phosphoribosylamino)methylideneamino] imidazole-4-carboxamide isomerase HISN3, chloroplastic</fullName>
        <ecNumber evidence="7">5.3.1.16</ecNumber>
    </recommendedName>
    <alternativeName>
        <fullName evidence="7">5-proFAR isomerase</fullName>
    </alternativeName>
    <alternativeName>
        <fullName evidence="7">Phosphoribosylformimino-5-aminoimidazole carboxamide ribotide isomerase</fullName>
    </alternativeName>
</protein>
<keyword evidence="5 7" id="KW-0413">Isomerase</keyword>
<dbReference type="GO" id="GO:0003949">
    <property type="term" value="F:1-(5-phosphoribosyl)-5-[(5-phosphoribosylamino)methylideneamino]imidazole-4-carboxamide isomerase activity"/>
    <property type="evidence" value="ECO:0007669"/>
    <property type="project" value="UniProtKB-EC"/>
</dbReference>
<dbReference type="Gene3D" id="3.20.20.70">
    <property type="entry name" value="Aldolase class I"/>
    <property type="match status" value="1"/>
</dbReference>